<comment type="caution">
    <text evidence="1">The sequence shown here is derived from an EMBL/GenBank/DDBJ whole genome shotgun (WGS) entry which is preliminary data.</text>
</comment>
<organism evidence="1 2">
    <name type="scientific">Terracoccus luteus</name>
    <dbReference type="NCBI Taxonomy" id="53356"/>
    <lineage>
        <taxon>Bacteria</taxon>
        <taxon>Bacillati</taxon>
        <taxon>Actinomycetota</taxon>
        <taxon>Actinomycetes</taxon>
        <taxon>Micrococcales</taxon>
        <taxon>Intrasporangiaceae</taxon>
        <taxon>Terracoccus</taxon>
    </lineage>
</organism>
<gene>
    <name evidence="1" type="ORF">FHW14_003104</name>
</gene>
<accession>A0A839Q0X2</accession>
<sequence length="31" mass="3266">MATTRVHGCTGNVGPVVLGELREVLALLMDL</sequence>
<dbReference type="EMBL" id="JACHVT010000007">
    <property type="protein sequence ID" value="MBB2987915.1"/>
    <property type="molecule type" value="Genomic_DNA"/>
</dbReference>
<reference evidence="1 2" key="1">
    <citation type="submission" date="2020-08" db="EMBL/GenBank/DDBJ databases">
        <title>Genomic Encyclopedia of Type Strains, Phase IV (KMG-V): Genome sequencing to study the core and pangenomes of soil and plant-associated prokaryotes.</title>
        <authorList>
            <person name="Whitman W."/>
        </authorList>
    </citation>
    <scope>NUCLEOTIDE SEQUENCE [LARGE SCALE GENOMIC DNA]</scope>
    <source>
        <strain evidence="1 2">B3ACCR2</strain>
    </source>
</reference>
<protein>
    <submittedName>
        <fullName evidence="1">Uncharacterized protein</fullName>
    </submittedName>
</protein>
<evidence type="ECO:0000313" key="1">
    <source>
        <dbReference type="EMBL" id="MBB2987915.1"/>
    </source>
</evidence>
<dbReference type="Proteomes" id="UP000590811">
    <property type="component" value="Unassembled WGS sequence"/>
</dbReference>
<proteinExistence type="predicted"/>
<evidence type="ECO:0000313" key="2">
    <source>
        <dbReference type="Proteomes" id="UP000590811"/>
    </source>
</evidence>
<name>A0A839Q0X2_9MICO</name>
<dbReference type="AlphaFoldDB" id="A0A839Q0X2"/>